<sequence>MMQLFWILLPLLCGGVAYASQRLIHRYFHRKLALVSWVLPTPLILSTIMLSHPYFNKAGWFILLAMCLWGIIWALTRFYYDHELFLKKFLRSWWRFVLIMSAAWYLTFLIITLI</sequence>
<dbReference type="Pfam" id="PF11877">
    <property type="entry name" value="DUF3397"/>
    <property type="match status" value="1"/>
</dbReference>
<proteinExistence type="predicted"/>
<evidence type="ECO:0000256" key="1">
    <source>
        <dbReference type="SAM" id="Phobius"/>
    </source>
</evidence>
<keyword evidence="1" id="KW-0812">Transmembrane</keyword>
<protein>
    <submittedName>
        <fullName evidence="2">Uncharacterized protein</fullName>
    </submittedName>
</protein>
<reference evidence="2 3" key="1">
    <citation type="journal article" date="2015" name="Genome Announc.">
        <title>Expanding the biotechnology potential of lactobacilli through comparative genomics of 213 strains and associated genera.</title>
        <authorList>
            <person name="Sun Z."/>
            <person name="Harris H.M."/>
            <person name="McCann A."/>
            <person name="Guo C."/>
            <person name="Argimon S."/>
            <person name="Zhang W."/>
            <person name="Yang X."/>
            <person name="Jeffery I.B."/>
            <person name="Cooney J.C."/>
            <person name="Kagawa T.F."/>
            <person name="Liu W."/>
            <person name="Song Y."/>
            <person name="Salvetti E."/>
            <person name="Wrobel A."/>
            <person name="Rasinkangas P."/>
            <person name="Parkhill J."/>
            <person name="Rea M.C."/>
            <person name="O'Sullivan O."/>
            <person name="Ritari J."/>
            <person name="Douillard F.P."/>
            <person name="Paul Ross R."/>
            <person name="Yang R."/>
            <person name="Briner A.E."/>
            <person name="Felis G.E."/>
            <person name="de Vos W.M."/>
            <person name="Barrangou R."/>
            <person name="Klaenhammer T.R."/>
            <person name="Caufield P.W."/>
            <person name="Cui Y."/>
            <person name="Zhang H."/>
            <person name="O'Toole P.W."/>
        </authorList>
    </citation>
    <scope>NUCLEOTIDE SEQUENCE [LARGE SCALE GENOMIC DNA]</scope>
    <source>
        <strain evidence="2 3">DSM 14340</strain>
    </source>
</reference>
<dbReference type="RefSeq" id="WP_025082532.1">
    <property type="nucleotide sequence ID" value="NZ_AZEX01000018.1"/>
</dbReference>
<name>A0A0R1RWT5_9LACO</name>
<dbReference type="EMBL" id="AZEX01000018">
    <property type="protein sequence ID" value="KRL61446.1"/>
    <property type="molecule type" value="Genomic_DNA"/>
</dbReference>
<organism evidence="2 3">
    <name type="scientific">Latilactobacillus fuchuensis DSM 14340 = JCM 11249</name>
    <dbReference type="NCBI Taxonomy" id="1423747"/>
    <lineage>
        <taxon>Bacteria</taxon>
        <taxon>Bacillati</taxon>
        <taxon>Bacillota</taxon>
        <taxon>Bacilli</taxon>
        <taxon>Lactobacillales</taxon>
        <taxon>Lactobacillaceae</taxon>
        <taxon>Latilactobacillus</taxon>
    </lineage>
</organism>
<feature type="transmembrane region" description="Helical" evidence="1">
    <location>
        <begin position="92"/>
        <end position="113"/>
    </location>
</feature>
<dbReference type="eggNOG" id="ENOG5030BFX">
    <property type="taxonomic scope" value="Bacteria"/>
</dbReference>
<evidence type="ECO:0000313" key="2">
    <source>
        <dbReference type="EMBL" id="KRL61446.1"/>
    </source>
</evidence>
<gene>
    <name evidence="2" type="ORF">FC69_GL000663</name>
</gene>
<evidence type="ECO:0000313" key="3">
    <source>
        <dbReference type="Proteomes" id="UP000051264"/>
    </source>
</evidence>
<feature type="transmembrane region" description="Helical" evidence="1">
    <location>
        <begin position="35"/>
        <end position="51"/>
    </location>
</feature>
<dbReference type="InterPro" id="IPR024515">
    <property type="entry name" value="DUF3397"/>
</dbReference>
<feature type="transmembrane region" description="Helical" evidence="1">
    <location>
        <begin position="58"/>
        <end position="80"/>
    </location>
</feature>
<dbReference type="AlphaFoldDB" id="A0A0R1RWT5"/>
<accession>A0A0R1RWT5</accession>
<keyword evidence="1" id="KW-0472">Membrane</keyword>
<dbReference type="Proteomes" id="UP000051264">
    <property type="component" value="Unassembled WGS sequence"/>
</dbReference>
<comment type="caution">
    <text evidence="2">The sequence shown here is derived from an EMBL/GenBank/DDBJ whole genome shotgun (WGS) entry which is preliminary data.</text>
</comment>
<dbReference type="OrthoDB" id="2308000at2"/>
<dbReference type="PATRIC" id="fig|1423747.3.peg.678"/>
<keyword evidence="1" id="KW-1133">Transmembrane helix</keyword>